<dbReference type="Proteomes" id="UP000572635">
    <property type="component" value="Unassembled WGS sequence"/>
</dbReference>
<feature type="transmembrane region" description="Helical" evidence="1">
    <location>
        <begin position="67"/>
        <end position="85"/>
    </location>
</feature>
<organism evidence="3 4">
    <name type="scientific">Nocardiopsis composta</name>
    <dbReference type="NCBI Taxonomy" id="157465"/>
    <lineage>
        <taxon>Bacteria</taxon>
        <taxon>Bacillati</taxon>
        <taxon>Actinomycetota</taxon>
        <taxon>Actinomycetes</taxon>
        <taxon>Streptosporangiales</taxon>
        <taxon>Nocardiopsidaceae</taxon>
        <taxon>Nocardiopsis</taxon>
    </lineage>
</organism>
<keyword evidence="1" id="KW-0812">Transmembrane</keyword>
<evidence type="ECO:0000313" key="3">
    <source>
        <dbReference type="EMBL" id="MBB5430313.1"/>
    </source>
</evidence>
<feature type="transmembrane region" description="Helical" evidence="1">
    <location>
        <begin position="43"/>
        <end position="60"/>
    </location>
</feature>
<feature type="domain" description="Endonuclease/exonuclease/phosphatase" evidence="2">
    <location>
        <begin position="101"/>
        <end position="294"/>
    </location>
</feature>
<dbReference type="InterPro" id="IPR005135">
    <property type="entry name" value="Endo/exonuclease/phosphatase"/>
</dbReference>
<name>A0A7W8VBW6_9ACTN</name>
<dbReference type="RefSeq" id="WP_184388096.1">
    <property type="nucleotide sequence ID" value="NZ_BAAAJD010000174.1"/>
</dbReference>
<dbReference type="InterPro" id="IPR036691">
    <property type="entry name" value="Endo/exonu/phosph_ase_sf"/>
</dbReference>
<proteinExistence type="predicted"/>
<protein>
    <submittedName>
        <fullName evidence="3">Vancomycin resistance protein VanJ</fullName>
    </submittedName>
</protein>
<dbReference type="AlphaFoldDB" id="A0A7W8VBW6"/>
<evidence type="ECO:0000259" key="2">
    <source>
        <dbReference type="Pfam" id="PF03372"/>
    </source>
</evidence>
<gene>
    <name evidence="3" type="ORF">HDA36_000397</name>
</gene>
<dbReference type="Pfam" id="PF03372">
    <property type="entry name" value="Exo_endo_phos"/>
    <property type="match status" value="1"/>
</dbReference>
<evidence type="ECO:0000313" key="4">
    <source>
        <dbReference type="Proteomes" id="UP000572635"/>
    </source>
</evidence>
<dbReference type="Gene3D" id="3.60.10.10">
    <property type="entry name" value="Endonuclease/exonuclease/phosphatase"/>
    <property type="match status" value="1"/>
</dbReference>
<sequence>MSAMTWRRAAGAAVAVAGGAAVLLLAGHRLVPGDAGVLLESGLPWVGLAAPVAAVAGAALRSRAAAAAAVAVSAVWAALFVPAYVPGPGAGGAGGGTLAVATLNVGAGNTRVCEALREAAGWGADMVAVQELAGPEECAAEAFGGDGEWVRQGTVGVWSRHPVAAVETLDPSVGWIRGVRLSIRAPEGEVAVVAGHAASLRPGTAGARDGSLRALARSAREADGPVVVLGDLNTAATDRAMGAFSGFGEAQRDAGWGPGFTWPAAAPAVRLDHVLYRGARAVSAEVRPVPGSDHRAVLARLAY</sequence>
<dbReference type="SUPFAM" id="SSF56219">
    <property type="entry name" value="DNase I-like"/>
    <property type="match status" value="1"/>
</dbReference>
<reference evidence="3 4" key="1">
    <citation type="submission" date="2020-08" db="EMBL/GenBank/DDBJ databases">
        <title>Sequencing the genomes of 1000 actinobacteria strains.</title>
        <authorList>
            <person name="Klenk H.-P."/>
        </authorList>
    </citation>
    <scope>NUCLEOTIDE SEQUENCE [LARGE SCALE GENOMIC DNA]</scope>
    <source>
        <strain evidence="3 4">DSM 44551</strain>
    </source>
</reference>
<dbReference type="GO" id="GO:0003824">
    <property type="term" value="F:catalytic activity"/>
    <property type="evidence" value="ECO:0007669"/>
    <property type="project" value="InterPro"/>
</dbReference>
<dbReference type="EMBL" id="JACHDB010000001">
    <property type="protein sequence ID" value="MBB5430313.1"/>
    <property type="molecule type" value="Genomic_DNA"/>
</dbReference>
<keyword evidence="1" id="KW-1133">Transmembrane helix</keyword>
<keyword evidence="4" id="KW-1185">Reference proteome</keyword>
<keyword evidence="1" id="KW-0472">Membrane</keyword>
<comment type="caution">
    <text evidence="3">The sequence shown here is derived from an EMBL/GenBank/DDBJ whole genome shotgun (WGS) entry which is preliminary data.</text>
</comment>
<evidence type="ECO:0000256" key="1">
    <source>
        <dbReference type="SAM" id="Phobius"/>
    </source>
</evidence>
<accession>A0A7W8VBW6</accession>